<gene>
    <name evidence="1" type="ORF">AA15669_1934</name>
</gene>
<reference evidence="1" key="1">
    <citation type="submission" date="2013-04" db="EMBL/GenBank/DDBJ databases">
        <title>The genome sequencing project of 58 acetic acid bacteria.</title>
        <authorList>
            <person name="Okamoto-Kainuma A."/>
            <person name="Ishikawa M."/>
            <person name="Umino S."/>
            <person name="Koizumi Y."/>
            <person name="Shiwa Y."/>
            <person name="Yoshikawa H."/>
            <person name="Matsutani M."/>
            <person name="Matsushita K."/>
        </authorList>
    </citation>
    <scope>NUCLEOTIDE SEQUENCE</scope>
    <source>
        <strain evidence="1">DSM 15669</strain>
    </source>
</reference>
<protein>
    <submittedName>
        <fullName evidence="1">Uncharacterized protein</fullName>
    </submittedName>
</protein>
<sequence>MASGLNVNPYTTTQASGLFATDSSGYVQGLALLDPATRYALATGYVDEGETQPLWGGIAVSEQVSLLPGAPGRRGQALKRATSAAEITGFSAFNQSHHLATTPNSTAPQAGPGNSLGFFRLGSGVRLPVLADPALLNLAGKDISASLSWDMDKQRLTTSSGSSAQGEASTSSSAPLPVKLLEIVQNNGLAASYDATSGNLSWVRLPDSATGSILALIQL</sequence>
<organism evidence="1 2">
    <name type="scientific">Saccharibacter floricola DSM 15669</name>
    <dbReference type="NCBI Taxonomy" id="1123227"/>
    <lineage>
        <taxon>Bacteria</taxon>
        <taxon>Pseudomonadati</taxon>
        <taxon>Pseudomonadota</taxon>
        <taxon>Alphaproteobacteria</taxon>
        <taxon>Acetobacterales</taxon>
        <taxon>Acetobacteraceae</taxon>
        <taxon>Saccharibacter</taxon>
    </lineage>
</organism>
<accession>A0ABQ0P1E6</accession>
<proteinExistence type="predicted"/>
<evidence type="ECO:0000313" key="2">
    <source>
        <dbReference type="Proteomes" id="UP001062901"/>
    </source>
</evidence>
<dbReference type="RefSeq" id="WP_018981085.1">
    <property type="nucleotide sequence ID" value="NZ_BAQD01000144.1"/>
</dbReference>
<comment type="caution">
    <text evidence="1">The sequence shown here is derived from an EMBL/GenBank/DDBJ whole genome shotgun (WGS) entry which is preliminary data.</text>
</comment>
<name>A0ABQ0P1E6_9PROT</name>
<keyword evidence="2" id="KW-1185">Reference proteome</keyword>
<evidence type="ECO:0000313" key="1">
    <source>
        <dbReference type="EMBL" id="GBQ08854.1"/>
    </source>
</evidence>
<dbReference type="EMBL" id="BAQD01000144">
    <property type="protein sequence ID" value="GBQ08854.1"/>
    <property type="molecule type" value="Genomic_DNA"/>
</dbReference>
<dbReference type="Proteomes" id="UP001062901">
    <property type="component" value="Unassembled WGS sequence"/>
</dbReference>